<dbReference type="Gene3D" id="2.130.10.10">
    <property type="entry name" value="YVTN repeat-like/Quinoprotein amine dehydrogenase"/>
    <property type="match status" value="1"/>
</dbReference>
<name>A0ABR2JVE7_9EUKA</name>
<evidence type="ECO:0000256" key="2">
    <source>
        <dbReference type="ARBA" id="ARBA00022737"/>
    </source>
</evidence>
<dbReference type="InterPro" id="IPR036322">
    <property type="entry name" value="WD40_repeat_dom_sf"/>
</dbReference>
<dbReference type="Pfam" id="PF00400">
    <property type="entry name" value="WD40"/>
    <property type="match status" value="2"/>
</dbReference>
<dbReference type="EMBL" id="JAPFFF010000009">
    <property type="protein sequence ID" value="KAK8882721.1"/>
    <property type="molecule type" value="Genomic_DNA"/>
</dbReference>
<dbReference type="PROSITE" id="PS50082">
    <property type="entry name" value="WD_REPEATS_2"/>
    <property type="match status" value="1"/>
</dbReference>
<comment type="caution">
    <text evidence="5">The sequence shown here is derived from an EMBL/GenBank/DDBJ whole genome shotgun (WGS) entry which is preliminary data.</text>
</comment>
<gene>
    <name evidence="5" type="ORF">M9Y10_045362</name>
</gene>
<dbReference type="InterPro" id="IPR001680">
    <property type="entry name" value="WD40_rpt"/>
</dbReference>
<evidence type="ECO:0000256" key="1">
    <source>
        <dbReference type="ARBA" id="ARBA00022574"/>
    </source>
</evidence>
<accession>A0ABR2JVE7</accession>
<keyword evidence="6" id="KW-1185">Reference proteome</keyword>
<evidence type="ECO:0000313" key="6">
    <source>
        <dbReference type="Proteomes" id="UP001470230"/>
    </source>
</evidence>
<keyword evidence="1 4" id="KW-0853">WD repeat</keyword>
<dbReference type="InterPro" id="IPR015943">
    <property type="entry name" value="WD40/YVTN_repeat-like_dom_sf"/>
</dbReference>
<comment type="similarity">
    <text evidence="3">Belongs to the WD repeat PROPPIN family.</text>
</comment>
<evidence type="ECO:0000256" key="3">
    <source>
        <dbReference type="ARBA" id="ARBA00025740"/>
    </source>
</evidence>
<sequence>MFSPIRSLCFNDDRQTFTIVLPSQYRIFRCDPFGMIFSRECEDLSLGAVATYDGYRFIALAGAPSPQNFNSKSVRVFDHQTGQHTFEHTFPDHILSLGIGKNIIVVCMYMKTEVWSTSTKQMIYNLGSGRNVHVPLAITPDSSSIIVGGPNERSITIYRGIESQLQPVNAGVDESAVSLVKFSDDGNLFATSGFTGDYIRVWDFKSLGLFATLERGTKEDVVMAIDFSPSGDYLASISKDGLLRIFDIRKPNQNPKKPIKCVCSENLGQPLYMPRFTWLNSMLLGLASLEGDYYKISFDGSSLEFEKIPFLKRTV</sequence>
<dbReference type="Proteomes" id="UP001470230">
    <property type="component" value="Unassembled WGS sequence"/>
</dbReference>
<organism evidence="5 6">
    <name type="scientific">Tritrichomonas musculus</name>
    <dbReference type="NCBI Taxonomy" id="1915356"/>
    <lineage>
        <taxon>Eukaryota</taxon>
        <taxon>Metamonada</taxon>
        <taxon>Parabasalia</taxon>
        <taxon>Tritrichomonadida</taxon>
        <taxon>Tritrichomonadidae</taxon>
        <taxon>Tritrichomonas</taxon>
    </lineage>
</organism>
<dbReference type="SUPFAM" id="SSF50978">
    <property type="entry name" value="WD40 repeat-like"/>
    <property type="match status" value="1"/>
</dbReference>
<dbReference type="SMART" id="SM00320">
    <property type="entry name" value="WD40"/>
    <property type="match status" value="2"/>
</dbReference>
<evidence type="ECO:0000256" key="4">
    <source>
        <dbReference type="PROSITE-ProRule" id="PRU00221"/>
    </source>
</evidence>
<feature type="repeat" description="WD" evidence="4">
    <location>
        <begin position="215"/>
        <end position="256"/>
    </location>
</feature>
<keyword evidence="2" id="KW-0677">Repeat</keyword>
<reference evidence="5 6" key="1">
    <citation type="submission" date="2024-04" db="EMBL/GenBank/DDBJ databases">
        <title>Tritrichomonas musculus Genome.</title>
        <authorList>
            <person name="Alves-Ferreira E."/>
            <person name="Grigg M."/>
            <person name="Lorenzi H."/>
            <person name="Galac M."/>
        </authorList>
    </citation>
    <scope>NUCLEOTIDE SEQUENCE [LARGE SCALE GENOMIC DNA]</scope>
    <source>
        <strain evidence="5 6">EAF2021</strain>
    </source>
</reference>
<protein>
    <submittedName>
        <fullName evidence="5">WD repeat domain phosphoinositide-interacting protein 3</fullName>
    </submittedName>
</protein>
<dbReference type="InterPro" id="IPR048720">
    <property type="entry name" value="PROPPIN"/>
</dbReference>
<dbReference type="PANTHER" id="PTHR11227">
    <property type="entry name" value="WD-REPEAT PROTEIN INTERACTING WITH PHOSPHOINOSIDES WIPI -RELATED"/>
    <property type="match status" value="1"/>
</dbReference>
<evidence type="ECO:0000313" key="5">
    <source>
        <dbReference type="EMBL" id="KAK8882721.1"/>
    </source>
</evidence>
<proteinExistence type="inferred from homology"/>